<protein>
    <recommendedName>
        <fullName evidence="10">1,4-alpha-glucan branching enzyme GlgB</fullName>
        <ecNumber evidence="10">2.4.1.18</ecNumber>
    </recommendedName>
    <alternativeName>
        <fullName evidence="10">1,4-alpha-D-glucan:1,4-alpha-D-glucan 6-glucosyl-transferase</fullName>
    </alternativeName>
    <alternativeName>
        <fullName evidence="10">Alpha-(1-&gt;4)-glucan branching enzyme</fullName>
    </alternativeName>
    <alternativeName>
        <fullName evidence="10">Glycogen branching enzyme</fullName>
        <shortName evidence="10">BE</shortName>
    </alternativeName>
</protein>
<dbReference type="AlphaFoldDB" id="F3YVB3"/>
<dbReference type="InterPro" id="IPR006048">
    <property type="entry name" value="A-amylase/branching_C"/>
</dbReference>
<dbReference type="Gene3D" id="2.60.40.10">
    <property type="entry name" value="Immunoglobulins"/>
    <property type="match status" value="1"/>
</dbReference>
<dbReference type="UniPathway" id="UPA00164"/>
<dbReference type="Proteomes" id="UP000007844">
    <property type="component" value="Chromosome"/>
</dbReference>
<evidence type="ECO:0000256" key="9">
    <source>
        <dbReference type="ARBA" id="ARBA00023277"/>
    </source>
</evidence>
<accession>F3YVB3</accession>
<dbReference type="CDD" id="cd02855">
    <property type="entry name" value="E_set_GBE_prok_N"/>
    <property type="match status" value="1"/>
</dbReference>
<dbReference type="InterPro" id="IPR044143">
    <property type="entry name" value="GlgB_N_E_set_prok"/>
</dbReference>
<comment type="function">
    <text evidence="2 10">Catalyzes the formation of the alpha-1,6-glucosidic linkages in glycogen by scission of a 1,4-alpha-linked oligosaccharide from growing alpha-1,4-glucan chains and the subsequent attachment of the oligosaccharide to the alpha-1,6 position.</text>
</comment>
<evidence type="ECO:0000256" key="4">
    <source>
        <dbReference type="ARBA" id="ARBA00009000"/>
    </source>
</evidence>
<comment type="similarity">
    <text evidence="4 10">Belongs to the glycosyl hydrolase 13 family. GlgB subfamily.</text>
</comment>
<keyword evidence="7 10" id="KW-0808">Transferase</keyword>
<dbReference type="GO" id="GO:0005978">
    <property type="term" value="P:glycogen biosynthetic process"/>
    <property type="evidence" value="ECO:0007669"/>
    <property type="project" value="UniProtKB-UniRule"/>
</dbReference>
<comment type="pathway">
    <text evidence="3 10">Glycan biosynthesis; glycogen biosynthesis.</text>
</comment>
<dbReference type="InterPro" id="IPR004193">
    <property type="entry name" value="Glyco_hydro_13_N"/>
</dbReference>
<keyword evidence="5 10" id="KW-0321">Glycogen metabolism</keyword>
<dbReference type="EC" id="2.4.1.18" evidence="10"/>
<dbReference type="Gene3D" id="3.20.20.80">
    <property type="entry name" value="Glycosidases"/>
    <property type="match status" value="1"/>
</dbReference>
<gene>
    <name evidence="10" type="primary">glgB</name>
    <name evidence="13" type="ORF">Desaf_0145</name>
</gene>
<dbReference type="PIRSF" id="PIRSF000463">
    <property type="entry name" value="GlgB"/>
    <property type="match status" value="1"/>
</dbReference>
<dbReference type="GO" id="GO:0004553">
    <property type="term" value="F:hydrolase activity, hydrolyzing O-glycosyl compounds"/>
    <property type="evidence" value="ECO:0007669"/>
    <property type="project" value="InterPro"/>
</dbReference>
<dbReference type="InterPro" id="IPR006047">
    <property type="entry name" value="GH13_cat_dom"/>
</dbReference>
<feature type="active site" description="Nucleophile" evidence="10 11">
    <location>
        <position position="325"/>
    </location>
</feature>
<dbReference type="Gene3D" id="2.60.40.1180">
    <property type="entry name" value="Golgi alpha-mannosidase II"/>
    <property type="match status" value="1"/>
</dbReference>
<comment type="subunit">
    <text evidence="10">Monomer.</text>
</comment>
<proteinExistence type="inferred from homology"/>
<dbReference type="STRING" id="690850.Desaf_0145"/>
<keyword evidence="8 10" id="KW-0320">Glycogen biosynthesis</keyword>
<feature type="domain" description="Glycosyl hydrolase family 13 catalytic" evidence="12">
    <location>
        <begin position="166"/>
        <end position="522"/>
    </location>
</feature>
<dbReference type="EMBL" id="CP003221">
    <property type="protein sequence ID" value="EGJ48505.1"/>
    <property type="molecule type" value="Genomic_DNA"/>
</dbReference>
<dbReference type="NCBIfam" id="NF003811">
    <property type="entry name" value="PRK05402.1"/>
    <property type="match status" value="1"/>
</dbReference>
<dbReference type="FunFam" id="3.20.20.80:FF:000003">
    <property type="entry name" value="1,4-alpha-glucan branching enzyme GlgB"/>
    <property type="match status" value="1"/>
</dbReference>
<reference evidence="13 14" key="1">
    <citation type="journal article" date="2011" name="J. Bacteriol.">
        <title>Genome sequence of the mercury-methylating and pleomorphic Desulfovibrio africanus Strain Walvis Bay.</title>
        <authorList>
            <person name="Brown S.D."/>
            <person name="Wall J.D."/>
            <person name="Kucken A.M."/>
            <person name="Gilmour C.C."/>
            <person name="Podar M."/>
            <person name="Brandt C.C."/>
            <person name="Teshima H."/>
            <person name="Detter J.C."/>
            <person name="Han C.S."/>
            <person name="Land M.L."/>
            <person name="Lucas S."/>
            <person name="Han J."/>
            <person name="Pennacchio L."/>
            <person name="Nolan M."/>
            <person name="Pitluck S."/>
            <person name="Woyke T."/>
            <person name="Goodwin L."/>
            <person name="Palumbo A.V."/>
            <person name="Elias D.A."/>
        </authorList>
    </citation>
    <scope>NUCLEOTIDE SEQUENCE [LARGE SCALE GENOMIC DNA]</scope>
    <source>
        <strain evidence="13 14">Walvis Bay</strain>
    </source>
</reference>
<dbReference type="KEGG" id="daf:Desaf_0145"/>
<dbReference type="InterPro" id="IPR013780">
    <property type="entry name" value="Glyco_hydro_b"/>
</dbReference>
<dbReference type="HOGENOM" id="CLU_004245_3_2_7"/>
<dbReference type="NCBIfam" id="NF008967">
    <property type="entry name" value="PRK12313.1"/>
    <property type="match status" value="1"/>
</dbReference>
<evidence type="ECO:0000256" key="6">
    <source>
        <dbReference type="ARBA" id="ARBA00022676"/>
    </source>
</evidence>
<dbReference type="GO" id="GO:0043169">
    <property type="term" value="F:cation binding"/>
    <property type="evidence" value="ECO:0007669"/>
    <property type="project" value="InterPro"/>
</dbReference>
<evidence type="ECO:0000256" key="8">
    <source>
        <dbReference type="ARBA" id="ARBA00023056"/>
    </source>
</evidence>
<evidence type="ECO:0000256" key="11">
    <source>
        <dbReference type="PIRSR" id="PIRSR000463-1"/>
    </source>
</evidence>
<dbReference type="InterPro" id="IPR013783">
    <property type="entry name" value="Ig-like_fold"/>
</dbReference>
<evidence type="ECO:0000256" key="5">
    <source>
        <dbReference type="ARBA" id="ARBA00022600"/>
    </source>
</evidence>
<dbReference type="RefSeq" id="WP_014258372.1">
    <property type="nucleotide sequence ID" value="NC_016629.1"/>
</dbReference>
<dbReference type="InterPro" id="IPR017853">
    <property type="entry name" value="GH"/>
</dbReference>
<evidence type="ECO:0000313" key="14">
    <source>
        <dbReference type="Proteomes" id="UP000007844"/>
    </source>
</evidence>
<dbReference type="InterPro" id="IPR006407">
    <property type="entry name" value="GlgB"/>
</dbReference>
<evidence type="ECO:0000259" key="12">
    <source>
        <dbReference type="SMART" id="SM00642"/>
    </source>
</evidence>
<dbReference type="SMART" id="SM00642">
    <property type="entry name" value="Aamy"/>
    <property type="match status" value="1"/>
</dbReference>
<dbReference type="FunFam" id="2.60.40.1180:FF:000002">
    <property type="entry name" value="1,4-alpha-glucan branching enzyme GlgB"/>
    <property type="match status" value="1"/>
</dbReference>
<evidence type="ECO:0000256" key="3">
    <source>
        <dbReference type="ARBA" id="ARBA00004964"/>
    </source>
</evidence>
<evidence type="ECO:0000256" key="2">
    <source>
        <dbReference type="ARBA" id="ARBA00002953"/>
    </source>
</evidence>
<dbReference type="Pfam" id="PF02806">
    <property type="entry name" value="Alpha-amylase_C"/>
    <property type="match status" value="1"/>
</dbReference>
<organism evidence="13 14">
    <name type="scientific">Desulfocurvibacter africanus subsp. africanus str. Walvis Bay</name>
    <dbReference type="NCBI Taxonomy" id="690850"/>
    <lineage>
        <taxon>Bacteria</taxon>
        <taxon>Pseudomonadati</taxon>
        <taxon>Thermodesulfobacteriota</taxon>
        <taxon>Desulfovibrionia</taxon>
        <taxon>Desulfovibrionales</taxon>
        <taxon>Desulfovibrionaceae</taxon>
        <taxon>Desulfocurvibacter</taxon>
    </lineage>
</organism>
<dbReference type="SUPFAM" id="SSF51011">
    <property type="entry name" value="Glycosyl hydrolase domain"/>
    <property type="match status" value="1"/>
</dbReference>
<feature type="active site" description="Proton donor" evidence="10 11">
    <location>
        <position position="378"/>
    </location>
</feature>
<evidence type="ECO:0000313" key="13">
    <source>
        <dbReference type="EMBL" id="EGJ48505.1"/>
    </source>
</evidence>
<dbReference type="InterPro" id="IPR037439">
    <property type="entry name" value="Branching_enzy"/>
</dbReference>
<sequence length="644" mass="73477">MQYCSTEPAYIPPFDLYLFGRGEHWDIYRLLGAHPAGGSEAEASEQGYPKGWSFAVWAPNARAVSVVGDFNCWQPGVSPLYPVADSGIWAGVIAGLNKGAFYKLAVEQACGGVVFKTDPYALYAERRPGNAAILWHLDEYVWGDGEWMARRREQGLPFNRPVSIYEVHAGSWRVNGGGYGNFLTYRELADKLIPYVRDLGFTHIEFMPLAEHPLDQSWGYQTSHYFAPTSRYGTPEDLRYFVDQCHQAGIGVILDWVPGHFPKDEWCLGRFDGTALFEHEDWRRGEHPDWGTYIFNYGRHEVRNFLFANALYWLKEFHFDGLRIDAVASMLYLDYSRQEGEWLPNEQGGKENLEAIGFLRELNRVVHEHYPGAIMVAEESTAWPGVSRPLYTGGLGFTFKWNMGWMHDSLEYISKEPIHRAHHHNNLTFSMLYAFSENFVLPISHDEVVHGKKALLAKMPGDYWQQFANQRAFFAYQWAHPGKKLLFMGAEFGQWNEWSSERQLEWEVTGYPPHQGLMALVRDLNALLRAEPAMHEADHDWPGFEWVDFADYENSVISFLRKDSRGEPILWVFNFTPVVRGGYRIGCPMAGWWREILNTDAACYGGSNVGNGGGAMALDVRREPWPATLELVLPPLAAVAFKPA</sequence>
<keyword evidence="9 10" id="KW-0119">Carbohydrate metabolism</keyword>
<evidence type="ECO:0000256" key="1">
    <source>
        <dbReference type="ARBA" id="ARBA00000826"/>
    </source>
</evidence>
<dbReference type="NCBIfam" id="TIGR01515">
    <property type="entry name" value="branching_enzym"/>
    <property type="match status" value="1"/>
</dbReference>
<dbReference type="GO" id="GO:0005829">
    <property type="term" value="C:cytosol"/>
    <property type="evidence" value="ECO:0007669"/>
    <property type="project" value="TreeGrafter"/>
</dbReference>
<dbReference type="HAMAP" id="MF_00685">
    <property type="entry name" value="GlgB"/>
    <property type="match status" value="1"/>
</dbReference>
<dbReference type="PANTHER" id="PTHR43651:SF3">
    <property type="entry name" value="1,4-ALPHA-GLUCAN-BRANCHING ENZYME"/>
    <property type="match status" value="1"/>
</dbReference>
<evidence type="ECO:0000256" key="10">
    <source>
        <dbReference type="HAMAP-Rule" id="MF_00685"/>
    </source>
</evidence>
<name>F3YVB3_DESAF</name>
<dbReference type="SUPFAM" id="SSF51445">
    <property type="entry name" value="(Trans)glycosidases"/>
    <property type="match status" value="1"/>
</dbReference>
<keyword evidence="6 10" id="KW-0328">Glycosyltransferase</keyword>
<dbReference type="Pfam" id="PF02922">
    <property type="entry name" value="CBM_48"/>
    <property type="match status" value="1"/>
</dbReference>
<dbReference type="GO" id="GO:0003844">
    <property type="term" value="F:1,4-alpha-glucan branching enzyme activity"/>
    <property type="evidence" value="ECO:0007669"/>
    <property type="project" value="UniProtKB-UniRule"/>
</dbReference>
<keyword evidence="14" id="KW-1185">Reference proteome</keyword>
<dbReference type="Pfam" id="PF00128">
    <property type="entry name" value="Alpha-amylase"/>
    <property type="match status" value="2"/>
</dbReference>
<dbReference type="PANTHER" id="PTHR43651">
    <property type="entry name" value="1,4-ALPHA-GLUCAN-BRANCHING ENZYME"/>
    <property type="match status" value="1"/>
</dbReference>
<comment type="catalytic activity">
    <reaction evidence="1 10">
        <text>Transfers a segment of a (1-&gt;4)-alpha-D-glucan chain to a primary hydroxy group in a similar glucan chain.</text>
        <dbReference type="EC" id="2.4.1.18"/>
    </reaction>
</comment>
<dbReference type="eggNOG" id="COG0296">
    <property type="taxonomic scope" value="Bacteria"/>
</dbReference>
<dbReference type="CDD" id="cd11322">
    <property type="entry name" value="AmyAc_Glg_BE"/>
    <property type="match status" value="1"/>
</dbReference>
<evidence type="ECO:0000256" key="7">
    <source>
        <dbReference type="ARBA" id="ARBA00022679"/>
    </source>
</evidence>